<accession>A0ABU2EGI4</accession>
<protein>
    <recommendedName>
        <fullName evidence="3">SGNH/GDSL hydrolase family protein</fullName>
    </recommendedName>
</protein>
<dbReference type="Proteomes" id="UP001246576">
    <property type="component" value="Unassembled WGS sequence"/>
</dbReference>
<reference evidence="1" key="1">
    <citation type="submission" date="2023-09" db="EMBL/GenBank/DDBJ databases">
        <title>Description of first Herbaspirillum huttiense subsp. nephrolepsisexaltata and Herbaspirillum huttiense subsp. lycopersicon.</title>
        <authorList>
            <person name="Poudel M."/>
            <person name="Sharma A."/>
            <person name="Goss E."/>
            <person name="Tapia J.H."/>
            <person name="Harmon C.M."/>
            <person name="Jones J.B."/>
        </authorList>
    </citation>
    <scope>NUCLEOTIDE SEQUENCE</scope>
    <source>
        <strain evidence="1">SE1</strain>
    </source>
</reference>
<dbReference type="SUPFAM" id="SSF52266">
    <property type="entry name" value="SGNH hydrolase"/>
    <property type="match status" value="2"/>
</dbReference>
<evidence type="ECO:0000313" key="2">
    <source>
        <dbReference type="Proteomes" id="UP001246576"/>
    </source>
</evidence>
<dbReference type="Gene3D" id="3.40.50.1110">
    <property type="entry name" value="SGNH hydrolase"/>
    <property type="match status" value="1"/>
</dbReference>
<sequence length="898" mass="94999">MLSSFQTNNAGIAVPVSKLRQNSTHCRYANILGGVKEWFGYSLHQAQDDLSWSRVGFTNYVGKDEVFNTGTLALMTGLEYPVGRDDLQMYSYQGTLMGSTPGGGDILSDQLIYDTVIPKGAWYKLWHFHQSTTGIPFFYNGPQPFTNDNRYGLSIISGTVGSLINYLASTSTAAERMALANTNAASNQMIAPICIVSDTKVRSIGILGDSRTSGQAANAPFLFDYASDATLNACIGERLYGPMGAWINLAASGDSATSFTGGNGGRRANYLNYVTDVVNGFGTNDFQGAVDSASLIALDAKLKNMAQVRKKKFWGITVPPKTTSTDQWSTLANQTVVAGEQRRLDLNSYRRSRPAIYDGGILDSALGVEDSATGKWKVSPNAHTVTGSMTVGSNSFAASSGTFSNLDTGKTIVVLGAGASAGVLAGNMVYVDDTHVNIVDAVTGAAVNATTAVTNGTAYAICREFTGDGIHETQRGARAAANIIRNTIASQNVPNHAILSVGSNSGVRSGVLQQEASGEVVAVRLCIASKTLANQVLPQFKAIVATSDTAGGNTPSDTWQPNVGGVAYPAPADAQGRGWVPVTFNGGQLQITMPPATGETTQASNAVIRSDRIVLPSRSRKNGETGGPMYLARIEQTLANGQWTNAQADYSQYVASFGQPGVKVWRAQNMVGAGVSNPALNPTDMKSWYMMPFWFEFEYAAPHYSLIVSGDSRFVGGGHPVLPYTSWAVLPVQAAALPYPIDVSVLGASGFSSSQYLKLVYDFLNAGGRPTHVMFPVHSPNDSVLDAAAGDAAIARADAMITTLANLGIKTVLSTGYACGYNGSYETQRQRMIQWAKTQAASGRVILFDTDSVISDTTTTPGTGVIKAQYLFTGDKIHCNEAGNTAMGALLASVMLTA</sequence>
<dbReference type="InterPro" id="IPR036514">
    <property type="entry name" value="SGNH_hydro_sf"/>
</dbReference>
<name>A0ABU2EGI4_9BURK</name>
<proteinExistence type="predicted"/>
<comment type="caution">
    <text evidence="1">The sequence shown here is derived from an EMBL/GenBank/DDBJ whole genome shotgun (WGS) entry which is preliminary data.</text>
</comment>
<dbReference type="EMBL" id="JAVLSJ010000001">
    <property type="protein sequence ID" value="MDR9846993.1"/>
    <property type="molecule type" value="Genomic_DNA"/>
</dbReference>
<keyword evidence="2" id="KW-1185">Reference proteome</keyword>
<organism evidence="1 2">
    <name type="scientific">Herbaspirillum huttiense subsp. lycopersici</name>
    <dbReference type="NCBI Taxonomy" id="3074428"/>
    <lineage>
        <taxon>Bacteria</taxon>
        <taxon>Pseudomonadati</taxon>
        <taxon>Pseudomonadota</taxon>
        <taxon>Betaproteobacteria</taxon>
        <taxon>Burkholderiales</taxon>
        <taxon>Oxalobacteraceae</taxon>
        <taxon>Herbaspirillum</taxon>
    </lineage>
</organism>
<evidence type="ECO:0000313" key="1">
    <source>
        <dbReference type="EMBL" id="MDR9846993.1"/>
    </source>
</evidence>
<gene>
    <name evidence="1" type="ORF">RI048_02085</name>
</gene>
<dbReference type="RefSeq" id="WP_310839415.1">
    <property type="nucleotide sequence ID" value="NZ_JAVLSJ010000001.1"/>
</dbReference>
<evidence type="ECO:0008006" key="3">
    <source>
        <dbReference type="Google" id="ProtNLM"/>
    </source>
</evidence>